<dbReference type="Proteomes" id="UP001165122">
    <property type="component" value="Unassembled WGS sequence"/>
</dbReference>
<evidence type="ECO:0000313" key="3">
    <source>
        <dbReference type="Proteomes" id="UP001165122"/>
    </source>
</evidence>
<keyword evidence="1" id="KW-0472">Membrane</keyword>
<sequence length="201" mass="22036">MVAPPLIVDSNILIGIIVVILLGLEFLPFPPFLARKLCHSGCGACILLLDSTKIKDKTFVWSVAISSIAMTWELAPFLPKFKFSRPQDVGVTGYLTLVSLWFYLELPPTILSPVFFADPAGAVVGKFMDKCGVNFRWYKNKTFWGSIAVGVVCYWSILFECTDLERVGISVAAVAVEAIGAEWDNLGLAGVVLVGWKVCEK</sequence>
<keyword evidence="1" id="KW-0812">Transmembrane</keyword>
<keyword evidence="1" id="KW-1133">Transmembrane helix</keyword>
<evidence type="ECO:0000256" key="1">
    <source>
        <dbReference type="SAM" id="Phobius"/>
    </source>
</evidence>
<dbReference type="AlphaFoldDB" id="A0A9W7F631"/>
<keyword evidence="3" id="KW-1185">Reference proteome</keyword>
<proteinExistence type="predicted"/>
<dbReference type="EMBL" id="BRXW01000040">
    <property type="protein sequence ID" value="GMI02164.1"/>
    <property type="molecule type" value="Genomic_DNA"/>
</dbReference>
<comment type="caution">
    <text evidence="2">The sequence shown here is derived from an EMBL/GenBank/DDBJ whole genome shotgun (WGS) entry which is preliminary data.</text>
</comment>
<name>A0A9W7F631_9STRA</name>
<accession>A0A9W7F631</accession>
<organism evidence="2 3">
    <name type="scientific">Triparma laevis f. longispina</name>
    <dbReference type="NCBI Taxonomy" id="1714387"/>
    <lineage>
        <taxon>Eukaryota</taxon>
        <taxon>Sar</taxon>
        <taxon>Stramenopiles</taxon>
        <taxon>Ochrophyta</taxon>
        <taxon>Bolidophyceae</taxon>
        <taxon>Parmales</taxon>
        <taxon>Triparmaceae</taxon>
        <taxon>Triparma</taxon>
    </lineage>
</organism>
<feature type="transmembrane region" description="Helical" evidence="1">
    <location>
        <begin position="142"/>
        <end position="159"/>
    </location>
</feature>
<feature type="transmembrane region" description="Helical" evidence="1">
    <location>
        <begin position="58"/>
        <end position="75"/>
    </location>
</feature>
<feature type="transmembrane region" description="Helical" evidence="1">
    <location>
        <begin position="87"/>
        <end position="104"/>
    </location>
</feature>
<evidence type="ECO:0000313" key="2">
    <source>
        <dbReference type="EMBL" id="GMI02164.1"/>
    </source>
</evidence>
<gene>
    <name evidence="2" type="ORF">TrLO_g10070</name>
</gene>
<reference evidence="3" key="1">
    <citation type="journal article" date="2023" name="Commun. Biol.">
        <title>Genome analysis of Parmales, the sister group of diatoms, reveals the evolutionary specialization of diatoms from phago-mixotrophs to photoautotrophs.</title>
        <authorList>
            <person name="Ban H."/>
            <person name="Sato S."/>
            <person name="Yoshikawa S."/>
            <person name="Yamada K."/>
            <person name="Nakamura Y."/>
            <person name="Ichinomiya M."/>
            <person name="Sato N."/>
            <person name="Blanc-Mathieu R."/>
            <person name="Endo H."/>
            <person name="Kuwata A."/>
            <person name="Ogata H."/>
        </authorList>
    </citation>
    <scope>NUCLEOTIDE SEQUENCE [LARGE SCALE GENOMIC DNA]</scope>
    <source>
        <strain evidence="3">NIES 3700</strain>
    </source>
</reference>
<protein>
    <submittedName>
        <fullName evidence="2">Uncharacterized protein</fullName>
    </submittedName>
</protein>
<feature type="transmembrane region" description="Helical" evidence="1">
    <location>
        <begin position="12"/>
        <end position="29"/>
    </location>
</feature>
<dbReference type="OrthoDB" id="419290at2759"/>